<dbReference type="OrthoDB" id="1666796at2759"/>
<dbReference type="GO" id="GO:0010008">
    <property type="term" value="C:endosome membrane"/>
    <property type="evidence" value="ECO:0007669"/>
    <property type="project" value="UniProtKB-SubCell"/>
</dbReference>
<evidence type="ECO:0000256" key="8">
    <source>
        <dbReference type="ARBA" id="ARBA00023136"/>
    </source>
</evidence>
<dbReference type="SUPFAM" id="SSF103473">
    <property type="entry name" value="MFS general substrate transporter"/>
    <property type="match status" value="1"/>
</dbReference>
<evidence type="ECO:0000256" key="5">
    <source>
        <dbReference type="ARBA" id="ARBA00022729"/>
    </source>
</evidence>
<dbReference type="PANTHER" id="PTHR10766">
    <property type="entry name" value="TRANSMEMBRANE 9 SUPERFAMILY PROTEIN"/>
    <property type="match status" value="1"/>
</dbReference>
<dbReference type="KEGG" id="zma:100285422"/>
<keyword evidence="7 9" id="KW-1133">Transmembrane helix</keyword>
<feature type="transmembrane region" description="Helical" evidence="9">
    <location>
        <begin position="600"/>
        <end position="628"/>
    </location>
</feature>
<dbReference type="InterPro" id="IPR004240">
    <property type="entry name" value="EMP70"/>
</dbReference>
<evidence type="ECO:0000256" key="2">
    <source>
        <dbReference type="ARBA" id="ARBA00004653"/>
    </source>
</evidence>
<feature type="chain" id="PRO_5011126515" description="Transmembrane 9 superfamily member" evidence="9">
    <location>
        <begin position="26"/>
        <end position="639"/>
    </location>
</feature>
<evidence type="ECO:0000256" key="6">
    <source>
        <dbReference type="ARBA" id="ARBA00022753"/>
    </source>
</evidence>
<dbReference type="InterPro" id="IPR036259">
    <property type="entry name" value="MFS_trans_sf"/>
</dbReference>
<evidence type="ECO:0000256" key="1">
    <source>
        <dbReference type="ARBA" id="ARBA00004337"/>
    </source>
</evidence>
<feature type="transmembrane region" description="Helical" evidence="9">
    <location>
        <begin position="569"/>
        <end position="588"/>
    </location>
</feature>
<feature type="transmembrane region" description="Helical" evidence="9">
    <location>
        <begin position="277"/>
        <end position="299"/>
    </location>
</feature>
<feature type="transmembrane region" description="Helical" evidence="9">
    <location>
        <begin position="341"/>
        <end position="367"/>
    </location>
</feature>
<accession>C0HG48</accession>
<comment type="subcellular location">
    <subcellularLocation>
        <location evidence="1">Endosome membrane</location>
        <topology evidence="1">Multi-pass membrane protein</topology>
    </subcellularLocation>
    <subcellularLocation>
        <location evidence="2">Golgi apparatus membrane</location>
        <topology evidence="2">Multi-pass membrane protein</topology>
    </subcellularLocation>
</comment>
<dbReference type="PANTHER" id="PTHR10766:SF102">
    <property type="entry name" value="TRANSMEMBRANE 9 SUPERFAMILY MEMBER"/>
    <property type="match status" value="1"/>
</dbReference>
<evidence type="ECO:0000313" key="10">
    <source>
        <dbReference type="EMBL" id="ACN26001.1"/>
    </source>
</evidence>
<feature type="transmembrane region" description="Helical" evidence="9">
    <location>
        <begin position="373"/>
        <end position="392"/>
    </location>
</feature>
<dbReference type="Pfam" id="PF02990">
    <property type="entry name" value="EMP70"/>
    <property type="match status" value="1"/>
</dbReference>
<evidence type="ECO:0000256" key="7">
    <source>
        <dbReference type="ARBA" id="ARBA00022989"/>
    </source>
</evidence>
<reference evidence="10" key="1">
    <citation type="journal article" date="2009" name="PLoS Genet.">
        <title>Sequencing, mapping, and analysis of 27,455 maize full-length cDNAs.</title>
        <authorList>
            <person name="Soderlund C."/>
            <person name="Descour A."/>
            <person name="Kudrna D."/>
            <person name="Bomhoff M."/>
            <person name="Boyd L."/>
            <person name="Currie J."/>
            <person name="Angelova A."/>
            <person name="Collura K."/>
            <person name="Wissotski M."/>
            <person name="Ashley E."/>
            <person name="Morrow D."/>
            <person name="Fernandes J."/>
            <person name="Walbot V."/>
            <person name="Yu Y."/>
        </authorList>
    </citation>
    <scope>NUCLEOTIDE SEQUENCE</scope>
    <source>
        <strain evidence="10">B73</strain>
    </source>
</reference>
<dbReference type="GO" id="GO:0000139">
    <property type="term" value="C:Golgi membrane"/>
    <property type="evidence" value="ECO:0007669"/>
    <property type="project" value="UniProtKB-SubCell"/>
</dbReference>
<feature type="transmembrane region" description="Helical" evidence="9">
    <location>
        <begin position="490"/>
        <end position="523"/>
    </location>
</feature>
<gene>
    <name evidence="11" type="ORF">ZEAMMB73_Zm00001d021392</name>
</gene>
<dbReference type="PaxDb" id="4577-GRMZM2G006117_P01"/>
<proteinExistence type="evidence at transcript level"/>
<dbReference type="EMBL" id="CM007650">
    <property type="protein sequence ID" value="ONM57023.1"/>
    <property type="molecule type" value="Genomic_DNA"/>
</dbReference>
<evidence type="ECO:0000256" key="4">
    <source>
        <dbReference type="ARBA" id="ARBA00022692"/>
    </source>
</evidence>
<keyword evidence="6" id="KW-0967">Endosome</keyword>
<sequence length="639" mass="72871">MRTPAMLRWAAALAVLLAVAAPAAGFYLPGVAPSDFAKGDPLPVKVNKLTSIKTQLPYTYYSLPFCKPDTIVDSAENLGEVLRGDRIENSPYVFKMGEPKMCQIVCRAPITEKEAKELKEKIEDEYRVNMILDNLPLVVPVTRQDKNSIAYQGGYHVGAKGLYSGTKDEKYFIHNHLSFTVKYHKDDNLEHSRIVGFEVNPHSVKHQVDDKWNGVDTRLSTCDPHASKFVINSDSPQEVEVGKEIIFTYDVRFEESEIKWASRWDTYLLMTDDQIHWFSIVNSLMIVLFLSGMVAMIMLRTLYRDISRYNQLETQEEAQEETGWKLVHGDVFRPPTYSDLLCVYVGTGVQFFGMLVVTMIFAVLGFLSPSNRGGLMTAMLLVWVLMGLLAGYSSSRLYKMFKGSEWKKITLQTAFLFPGVAFVIFFILNALIWGEKSSGAVPFTTMFALVLLWFGISVPLVFVGSYLGFKKPAMEPPVKTNKIPRQIPEQAWYMNPLFTILIGGVLPFGAVFIELFFILTSIWLHQFYYIFGFLFLVFVILIITCAEITIVLCYFQLCSEDYMWWWRSYLTSGSSALYLFLYAGFYFFTKLQITKLVSGILYFGYMLLASYAFFVLTGTIGFCACFWFTRLIYSSVKID</sequence>
<evidence type="ECO:0000256" key="9">
    <source>
        <dbReference type="RuleBase" id="RU363079"/>
    </source>
</evidence>
<reference evidence="11" key="2">
    <citation type="submission" date="2015-12" db="EMBL/GenBank/DDBJ databases">
        <title>Update maize B73 reference genome by single molecule sequencing technologies.</title>
        <authorList>
            <consortium name="Maize Genome Sequencing Project"/>
            <person name="Ware D."/>
        </authorList>
    </citation>
    <scope>NUCLEOTIDE SEQUENCE [LARGE SCALE GENOMIC DNA]</scope>
    <source>
        <tissue evidence="11">Seedling</tissue>
    </source>
</reference>
<dbReference type="EMBL" id="BT061304">
    <property type="protein sequence ID" value="ACN26001.1"/>
    <property type="molecule type" value="mRNA"/>
</dbReference>
<keyword evidence="5 9" id="KW-0732">Signal</keyword>
<feature type="transmembrane region" description="Helical" evidence="9">
    <location>
        <begin position="413"/>
        <end position="434"/>
    </location>
</feature>
<name>C0HG48_MAIZE</name>
<dbReference type="InParanoid" id="C0HG48"/>
<dbReference type="eggNOG" id="KOG1278">
    <property type="taxonomic scope" value="Eukaryota"/>
</dbReference>
<evidence type="ECO:0000313" key="11">
    <source>
        <dbReference type="EMBL" id="ONM57023.1"/>
    </source>
</evidence>
<dbReference type="OMA" id="VPFIACC"/>
<evidence type="ECO:0000256" key="3">
    <source>
        <dbReference type="ARBA" id="ARBA00005227"/>
    </source>
</evidence>
<feature type="signal peptide" evidence="9">
    <location>
        <begin position="1"/>
        <end position="25"/>
    </location>
</feature>
<keyword evidence="8 9" id="KW-0472">Membrane</keyword>
<dbReference type="ExpressionAtlas" id="C0HG48">
    <property type="expression patterns" value="baseline and differential"/>
</dbReference>
<dbReference type="IntAct" id="C0HG48">
    <property type="interactions" value="1"/>
</dbReference>
<keyword evidence="4 9" id="KW-0812">Transmembrane</keyword>
<feature type="transmembrane region" description="Helical" evidence="9">
    <location>
        <begin position="529"/>
        <end position="557"/>
    </location>
</feature>
<comment type="similarity">
    <text evidence="3 9">Belongs to the nonaspanin (TM9SF) (TC 9.A.2) family.</text>
</comment>
<dbReference type="AlphaFoldDB" id="C0HG48"/>
<protein>
    <recommendedName>
        <fullName evidence="9">Transmembrane 9 superfamily member</fullName>
    </recommendedName>
</protein>
<organism evidence="10">
    <name type="scientific">Zea mays</name>
    <name type="common">Maize</name>
    <dbReference type="NCBI Taxonomy" id="4577"/>
    <lineage>
        <taxon>Eukaryota</taxon>
        <taxon>Viridiplantae</taxon>
        <taxon>Streptophyta</taxon>
        <taxon>Embryophyta</taxon>
        <taxon>Tracheophyta</taxon>
        <taxon>Spermatophyta</taxon>
        <taxon>Magnoliopsida</taxon>
        <taxon>Liliopsida</taxon>
        <taxon>Poales</taxon>
        <taxon>Poaceae</taxon>
        <taxon>PACMAD clade</taxon>
        <taxon>Panicoideae</taxon>
        <taxon>Andropogonodae</taxon>
        <taxon>Andropogoneae</taxon>
        <taxon>Tripsacinae</taxon>
        <taxon>Zea</taxon>
    </lineage>
</organism>
<feature type="transmembrane region" description="Helical" evidence="9">
    <location>
        <begin position="446"/>
        <end position="469"/>
    </location>
</feature>